<keyword evidence="3" id="KW-0862">Zinc</keyword>
<keyword evidence="7" id="KW-1185">Reference proteome</keyword>
<dbReference type="STRING" id="27342.A0A0H2QZP5"/>
<name>A0A0H2QZP5_9AGAM</name>
<dbReference type="Proteomes" id="UP000053477">
    <property type="component" value="Unassembled WGS sequence"/>
</dbReference>
<dbReference type="AlphaFoldDB" id="A0A0H2QZP5"/>
<gene>
    <name evidence="6" type="ORF">SCHPADRAFT_740620</name>
</gene>
<evidence type="ECO:0000256" key="2">
    <source>
        <dbReference type="ARBA" id="ARBA00022771"/>
    </source>
</evidence>
<dbReference type="PROSITE" id="PS50865">
    <property type="entry name" value="ZF_MYND_2"/>
    <property type="match status" value="1"/>
</dbReference>
<dbReference type="Gene3D" id="6.10.140.2220">
    <property type="match status" value="1"/>
</dbReference>
<proteinExistence type="predicted"/>
<dbReference type="InParanoid" id="A0A0H2QZP5"/>
<accession>A0A0H2QZP5</accession>
<feature type="domain" description="MYND-type" evidence="5">
    <location>
        <begin position="453"/>
        <end position="495"/>
    </location>
</feature>
<evidence type="ECO:0000313" key="7">
    <source>
        <dbReference type="Proteomes" id="UP000053477"/>
    </source>
</evidence>
<dbReference type="EMBL" id="KQ086390">
    <property type="protein sequence ID" value="KLO04975.1"/>
    <property type="molecule type" value="Genomic_DNA"/>
</dbReference>
<reference evidence="6 7" key="1">
    <citation type="submission" date="2015-04" db="EMBL/GenBank/DDBJ databases">
        <title>Complete genome sequence of Schizopora paradoxa KUC8140, a cosmopolitan wood degrader in East Asia.</title>
        <authorList>
            <consortium name="DOE Joint Genome Institute"/>
            <person name="Min B."/>
            <person name="Park H."/>
            <person name="Jang Y."/>
            <person name="Kim J.-J."/>
            <person name="Kim K.H."/>
            <person name="Pangilinan J."/>
            <person name="Lipzen A."/>
            <person name="Riley R."/>
            <person name="Grigoriev I.V."/>
            <person name="Spatafora J.W."/>
            <person name="Choi I.-G."/>
        </authorList>
    </citation>
    <scope>NUCLEOTIDE SEQUENCE [LARGE SCALE GENOMIC DNA]</scope>
    <source>
        <strain evidence="6 7">KUC8140</strain>
    </source>
</reference>
<keyword evidence="1" id="KW-0479">Metal-binding</keyword>
<dbReference type="InterPro" id="IPR002893">
    <property type="entry name" value="Znf_MYND"/>
</dbReference>
<dbReference type="Pfam" id="PF01753">
    <property type="entry name" value="zf-MYND"/>
    <property type="match status" value="1"/>
</dbReference>
<sequence length="688" mass="78252">MHDSEEEKEKNSVDTPRPGVSLDDLVELLTADPANVFKLPQARKVDIIHATSEPTILLEYPDDLLPRLFCFCCGILREFASLTEEAIDSDHDTWIASLFPALKALFVLASYRMLRGIGTDDGPFVSPILEHWEELYHGLKILYTASRTRDSRFRTNVFTLAVVSHISKALNVIFRNNTIRSNFQNDTDLRKFVWMLWFSGGIPEAGDLDNPSSLAVMFLSTRGGSLKTSSSVMLPICMAICDEFGGKDAVAEIAFMSLYNTMMSDDKSLFEKPLTQQLSLLLLLADSAIDPTDQILRRILELDGVAKLIEGVINMVNVARDDVFQETTSDMLVSLIALIVHWATESHVYLEQAIRGGLLRVFLVLRGVGSEIPERIQEACSALLKNISHYLPYYSIIHALSDELRNLTEEDEACMREEDEIGDTWKAMERDVLRSYVMKRAFDTGAQSLPNCCNNCAKIEDKKAFLRCKDCSRVSYCSKECLGIDWYEGRHFESCRKQQDDKGGNNISFLSFLADQYVRPAYKDHLAGITYPAEDAIFVLNAVEMSVPISMSIYSKEAAKEGLHERRKWSSDSYRVVDQRCVSPHTKRKRESATKIYIQTMHREGRRRCVVRYLPFDMERKQFESVSRPMFFKQESDDFLYEIMTDVSVKFPGAELKKSWILGSRYGGHVHLFDEVDAYFQTKCVTGA</sequence>
<dbReference type="SUPFAM" id="SSF144232">
    <property type="entry name" value="HIT/MYND zinc finger-like"/>
    <property type="match status" value="1"/>
</dbReference>
<organism evidence="6 7">
    <name type="scientific">Schizopora paradoxa</name>
    <dbReference type="NCBI Taxonomy" id="27342"/>
    <lineage>
        <taxon>Eukaryota</taxon>
        <taxon>Fungi</taxon>
        <taxon>Dikarya</taxon>
        <taxon>Basidiomycota</taxon>
        <taxon>Agaricomycotina</taxon>
        <taxon>Agaricomycetes</taxon>
        <taxon>Hymenochaetales</taxon>
        <taxon>Schizoporaceae</taxon>
        <taxon>Schizopora</taxon>
    </lineage>
</organism>
<evidence type="ECO:0000256" key="1">
    <source>
        <dbReference type="ARBA" id="ARBA00022723"/>
    </source>
</evidence>
<evidence type="ECO:0000313" key="6">
    <source>
        <dbReference type="EMBL" id="KLO04975.1"/>
    </source>
</evidence>
<keyword evidence="2 4" id="KW-0863">Zinc-finger</keyword>
<evidence type="ECO:0000259" key="5">
    <source>
        <dbReference type="PROSITE" id="PS50865"/>
    </source>
</evidence>
<dbReference type="GO" id="GO:0008270">
    <property type="term" value="F:zinc ion binding"/>
    <property type="evidence" value="ECO:0007669"/>
    <property type="project" value="UniProtKB-KW"/>
</dbReference>
<evidence type="ECO:0000256" key="4">
    <source>
        <dbReference type="PROSITE-ProRule" id="PRU00134"/>
    </source>
</evidence>
<evidence type="ECO:0000256" key="3">
    <source>
        <dbReference type="ARBA" id="ARBA00022833"/>
    </source>
</evidence>
<protein>
    <recommendedName>
        <fullName evidence="5">MYND-type domain-containing protein</fullName>
    </recommendedName>
</protein>